<evidence type="ECO:0000313" key="3">
    <source>
        <dbReference type="Proteomes" id="UP000199379"/>
    </source>
</evidence>
<organism evidence="2 3">
    <name type="scientific">Cribrihabitans marinus</name>
    <dbReference type="NCBI Taxonomy" id="1227549"/>
    <lineage>
        <taxon>Bacteria</taxon>
        <taxon>Pseudomonadati</taxon>
        <taxon>Pseudomonadota</taxon>
        <taxon>Alphaproteobacteria</taxon>
        <taxon>Rhodobacterales</taxon>
        <taxon>Paracoccaceae</taxon>
        <taxon>Cribrihabitans</taxon>
    </lineage>
</organism>
<protein>
    <submittedName>
        <fullName evidence="2">Uncharacterized protein</fullName>
    </submittedName>
</protein>
<dbReference type="STRING" id="1227549.SAMN05444007_102402"/>
<reference evidence="2 3" key="1">
    <citation type="submission" date="2016-10" db="EMBL/GenBank/DDBJ databases">
        <authorList>
            <person name="de Groot N.N."/>
        </authorList>
    </citation>
    <scope>NUCLEOTIDE SEQUENCE [LARGE SCALE GENOMIC DNA]</scope>
    <source>
        <strain evidence="2 3">DSM 29340</strain>
    </source>
</reference>
<dbReference type="Proteomes" id="UP000199379">
    <property type="component" value="Unassembled WGS sequence"/>
</dbReference>
<name>A0A1H6TYK0_9RHOB</name>
<keyword evidence="1" id="KW-0472">Membrane</keyword>
<dbReference type="EMBL" id="FNYD01000002">
    <property type="protein sequence ID" value="SEI81330.1"/>
    <property type="molecule type" value="Genomic_DNA"/>
</dbReference>
<dbReference type="AlphaFoldDB" id="A0A1H6TYK0"/>
<feature type="transmembrane region" description="Helical" evidence="1">
    <location>
        <begin position="29"/>
        <end position="48"/>
    </location>
</feature>
<keyword evidence="1" id="KW-0812">Transmembrane</keyword>
<accession>A0A1H6TYK0</accession>
<gene>
    <name evidence="2" type="ORF">SAMN05444007_102402</name>
</gene>
<dbReference type="RefSeq" id="WP_177175379.1">
    <property type="nucleotide sequence ID" value="NZ_BMGV01000002.1"/>
</dbReference>
<sequence>MGGLLWIISALTAIPMLKLLPHFGINKYWALACVVPIGVPLLAWYMAVKLQELEKL</sequence>
<keyword evidence="1" id="KW-1133">Transmembrane helix</keyword>
<proteinExistence type="predicted"/>
<evidence type="ECO:0000313" key="2">
    <source>
        <dbReference type="EMBL" id="SEI81330.1"/>
    </source>
</evidence>
<keyword evidence="3" id="KW-1185">Reference proteome</keyword>
<evidence type="ECO:0000256" key="1">
    <source>
        <dbReference type="SAM" id="Phobius"/>
    </source>
</evidence>